<sequence>MYTTIQNNQTPGLYTTIYTPTFLSIIYDVVVLRFNLRYMWRCRTDTVLEPFFAENLSRRHLDIGVATGYFPAVAFSRPFRAEAKHSITLVDLNPDPLNAAKARILSKASNTTVETIVADVTEPPPKALQNSTFDSISMFNLFHCIPGSDKLKAFRLYKDLLADGGVLTGCTVLGGSHATNWFNYLYVKLYNRVGIFHNWNDKKEDFERALEENFEEVETTLVGMTLLFRATKPRRFC</sequence>
<dbReference type="EMBL" id="JAPDGR010000006">
    <property type="protein sequence ID" value="KAJ2999178.1"/>
    <property type="molecule type" value="Genomic_DNA"/>
</dbReference>
<comment type="caution">
    <text evidence="1">The sequence shown here is derived from an EMBL/GenBank/DDBJ whole genome shotgun (WGS) entry which is preliminary data.</text>
</comment>
<reference evidence="1" key="1">
    <citation type="submission" date="2022-10" db="EMBL/GenBank/DDBJ databases">
        <title>Genome Sequence of Xylaria curta.</title>
        <authorList>
            <person name="Buettner E."/>
        </authorList>
    </citation>
    <scope>NUCLEOTIDE SEQUENCE</scope>
    <source>
        <strain evidence="1">Babe10</strain>
    </source>
</reference>
<accession>A0ACC1PSK4</accession>
<gene>
    <name evidence="1" type="ORF">NUW58_g89</name>
</gene>
<organism evidence="1 2">
    <name type="scientific">Xylaria curta</name>
    <dbReference type="NCBI Taxonomy" id="42375"/>
    <lineage>
        <taxon>Eukaryota</taxon>
        <taxon>Fungi</taxon>
        <taxon>Dikarya</taxon>
        <taxon>Ascomycota</taxon>
        <taxon>Pezizomycotina</taxon>
        <taxon>Sordariomycetes</taxon>
        <taxon>Xylariomycetidae</taxon>
        <taxon>Xylariales</taxon>
        <taxon>Xylariaceae</taxon>
        <taxon>Xylaria</taxon>
    </lineage>
</organism>
<dbReference type="Proteomes" id="UP001143856">
    <property type="component" value="Unassembled WGS sequence"/>
</dbReference>
<keyword evidence="2" id="KW-1185">Reference proteome</keyword>
<protein>
    <submittedName>
        <fullName evidence="1">Uncharacterized protein</fullName>
    </submittedName>
</protein>
<name>A0ACC1PSK4_9PEZI</name>
<proteinExistence type="predicted"/>
<evidence type="ECO:0000313" key="2">
    <source>
        <dbReference type="Proteomes" id="UP001143856"/>
    </source>
</evidence>
<evidence type="ECO:0000313" key="1">
    <source>
        <dbReference type="EMBL" id="KAJ2999178.1"/>
    </source>
</evidence>